<dbReference type="InterPro" id="IPR015943">
    <property type="entry name" value="WD40/YVTN_repeat-like_dom_sf"/>
</dbReference>
<proteinExistence type="predicted"/>
<keyword evidence="7" id="KW-1185">Reference proteome</keyword>
<dbReference type="GO" id="GO:0006357">
    <property type="term" value="P:regulation of transcription by RNA polymerase II"/>
    <property type="evidence" value="ECO:0007669"/>
    <property type="project" value="TreeGrafter"/>
</dbReference>
<evidence type="ECO:0000313" key="7">
    <source>
        <dbReference type="Proteomes" id="UP001150941"/>
    </source>
</evidence>
<evidence type="ECO:0000256" key="3">
    <source>
        <dbReference type="ARBA" id="ARBA00022737"/>
    </source>
</evidence>
<keyword evidence="4" id="KW-0539">Nucleus</keyword>
<dbReference type="Gene3D" id="1.20.960.30">
    <property type="match status" value="1"/>
</dbReference>
<name>A0A9W9TK32_9EURO</name>
<comment type="subcellular location">
    <subcellularLocation>
        <location evidence="1">Nucleus</location>
    </subcellularLocation>
</comment>
<dbReference type="InterPro" id="IPR045183">
    <property type="entry name" value="Ebi-like"/>
</dbReference>
<protein>
    <submittedName>
        <fullName evidence="6">Uncharacterized protein</fullName>
    </submittedName>
</protein>
<organism evidence="6 7">
    <name type="scientific">Penicillium chermesinum</name>
    <dbReference type="NCBI Taxonomy" id="63820"/>
    <lineage>
        <taxon>Eukaryota</taxon>
        <taxon>Fungi</taxon>
        <taxon>Dikarya</taxon>
        <taxon>Ascomycota</taxon>
        <taxon>Pezizomycotina</taxon>
        <taxon>Eurotiomycetes</taxon>
        <taxon>Eurotiomycetidae</taxon>
        <taxon>Eurotiales</taxon>
        <taxon>Aspergillaceae</taxon>
        <taxon>Penicillium</taxon>
    </lineage>
</organism>
<dbReference type="AlphaFoldDB" id="A0A9W9TK32"/>
<sequence length="578" mass="63040">MAQPDLTSHHVNYLIWSRRACAAPNLLEALNSLNLDPPNKFLSYTGHGEAAVSLQRGWYHDPQSLPFARHIKTHALVSLVQKGLLYHELESSIDKEGNPISFTPEAYFFGPEPFEASALKRREEVTADLPQESSRDRSNGYSGEAPRKRKADANGDSMDLDAETESRGSPVPDPVDGDGDVSMGAEEVPQEPTLTRGTSVGVQISPAKAADLTPDTACIDLPDHVVNIAWRPHDSTVLVAAGESVCSLWKLSLSANPIQKTILDVKKIPDSYISAVAWNGGGSKLAVASMHQMNATISMYNEEGNVADMLPDLPRVLIDGHVFGLAWASPYELYACGHGAVYQCRVDDNIHLTNTFKSREGDEPWTFIRCTQTAQGPVAVVASSEKTSIWIPTHDIVIENAHIEPITALDIRPQSLAQRKSAPMTRKPQITIASCSIDCTVNVWQVELDSSKVPERIHRFRLGLDVPAFAGGFSSDGYALGAVGKDRLFIWNAERGGEPMATWTAPSSDEPNESVTEGEHTNGQNGHSPPNTDRALSWDHDGKKLAFGFGKKVSCLQIVFPLLLLANIMQMAIVNLQR</sequence>
<reference evidence="6" key="1">
    <citation type="submission" date="2022-11" db="EMBL/GenBank/DDBJ databases">
        <authorList>
            <person name="Petersen C."/>
        </authorList>
    </citation>
    <scope>NUCLEOTIDE SEQUENCE</scope>
    <source>
        <strain evidence="6">IBT 19713</strain>
    </source>
</reference>
<dbReference type="Proteomes" id="UP001150941">
    <property type="component" value="Unassembled WGS sequence"/>
</dbReference>
<evidence type="ECO:0000256" key="5">
    <source>
        <dbReference type="SAM" id="MobiDB-lite"/>
    </source>
</evidence>
<dbReference type="SUPFAM" id="SSF50978">
    <property type="entry name" value="WD40 repeat-like"/>
    <property type="match status" value="1"/>
</dbReference>
<dbReference type="GO" id="GO:0034967">
    <property type="term" value="C:Set3 complex"/>
    <property type="evidence" value="ECO:0007669"/>
    <property type="project" value="TreeGrafter"/>
</dbReference>
<accession>A0A9W9TK32</accession>
<dbReference type="SMART" id="SM00320">
    <property type="entry name" value="WD40"/>
    <property type="match status" value="4"/>
</dbReference>
<reference evidence="6" key="2">
    <citation type="journal article" date="2023" name="IMA Fungus">
        <title>Comparative genomic study of the Penicillium genus elucidates a diverse pangenome and 15 lateral gene transfer events.</title>
        <authorList>
            <person name="Petersen C."/>
            <person name="Sorensen T."/>
            <person name="Nielsen M.R."/>
            <person name="Sondergaard T.E."/>
            <person name="Sorensen J.L."/>
            <person name="Fitzpatrick D.A."/>
            <person name="Frisvad J.C."/>
            <person name="Nielsen K.L."/>
        </authorList>
    </citation>
    <scope>NUCLEOTIDE SEQUENCE</scope>
    <source>
        <strain evidence="6">IBT 19713</strain>
    </source>
</reference>
<dbReference type="GeneID" id="83203565"/>
<dbReference type="PANTHER" id="PTHR22846:SF2">
    <property type="entry name" value="F-BOX-LIKE_WD REPEAT-CONTAINING PROTEIN EBI"/>
    <property type="match status" value="1"/>
</dbReference>
<gene>
    <name evidence="6" type="ORF">N7468_006966</name>
</gene>
<keyword evidence="3" id="KW-0677">Repeat</keyword>
<feature type="region of interest" description="Disordered" evidence="5">
    <location>
        <begin position="500"/>
        <end position="535"/>
    </location>
</feature>
<dbReference type="InterPro" id="IPR001680">
    <property type="entry name" value="WD40_rpt"/>
</dbReference>
<dbReference type="PANTHER" id="PTHR22846">
    <property type="entry name" value="WD40 REPEAT PROTEIN"/>
    <property type="match status" value="1"/>
</dbReference>
<evidence type="ECO:0000313" key="6">
    <source>
        <dbReference type="EMBL" id="KAJ5225741.1"/>
    </source>
</evidence>
<evidence type="ECO:0000256" key="1">
    <source>
        <dbReference type="ARBA" id="ARBA00004123"/>
    </source>
</evidence>
<feature type="compositionally biased region" description="Polar residues" evidence="5">
    <location>
        <begin position="504"/>
        <end position="531"/>
    </location>
</feature>
<comment type="caution">
    <text evidence="6">The sequence shown here is derived from an EMBL/GenBank/DDBJ whole genome shotgun (WGS) entry which is preliminary data.</text>
</comment>
<dbReference type="EMBL" id="JAPQKS010000005">
    <property type="protein sequence ID" value="KAJ5225741.1"/>
    <property type="molecule type" value="Genomic_DNA"/>
</dbReference>
<dbReference type="RefSeq" id="XP_058329152.1">
    <property type="nucleotide sequence ID" value="XM_058476262.1"/>
</dbReference>
<dbReference type="InterPro" id="IPR036322">
    <property type="entry name" value="WD40_repeat_dom_sf"/>
</dbReference>
<evidence type="ECO:0000256" key="2">
    <source>
        <dbReference type="ARBA" id="ARBA00022574"/>
    </source>
</evidence>
<evidence type="ECO:0000256" key="4">
    <source>
        <dbReference type="ARBA" id="ARBA00023242"/>
    </source>
</evidence>
<feature type="region of interest" description="Disordered" evidence="5">
    <location>
        <begin position="124"/>
        <end position="197"/>
    </location>
</feature>
<dbReference type="GO" id="GO:0003714">
    <property type="term" value="F:transcription corepressor activity"/>
    <property type="evidence" value="ECO:0007669"/>
    <property type="project" value="InterPro"/>
</dbReference>
<keyword evidence="2" id="KW-0853">WD repeat</keyword>
<dbReference type="Gene3D" id="2.130.10.10">
    <property type="entry name" value="YVTN repeat-like/Quinoprotein amine dehydrogenase"/>
    <property type="match status" value="2"/>
</dbReference>
<dbReference type="OrthoDB" id="1367865at2759"/>